<evidence type="ECO:0000256" key="1">
    <source>
        <dbReference type="SAM" id="MobiDB-lite"/>
    </source>
</evidence>
<keyword evidence="2" id="KW-0732">Signal</keyword>
<organism evidence="3 4">
    <name type="scientific">Evansella cellulosilytica (strain ATCC 21833 / DSM 2522 / FERM P-1141 / JCM 9156 / N-4)</name>
    <name type="common">Bacillus cellulosilyticus</name>
    <dbReference type="NCBI Taxonomy" id="649639"/>
    <lineage>
        <taxon>Bacteria</taxon>
        <taxon>Bacillati</taxon>
        <taxon>Bacillota</taxon>
        <taxon>Bacilli</taxon>
        <taxon>Bacillales</taxon>
        <taxon>Bacillaceae</taxon>
        <taxon>Evansella</taxon>
    </lineage>
</organism>
<accession>E6TSK9</accession>
<proteinExistence type="predicted"/>
<feature type="region of interest" description="Disordered" evidence="1">
    <location>
        <begin position="26"/>
        <end position="77"/>
    </location>
</feature>
<name>E6TSK9_EVAC2</name>
<feature type="signal peptide" evidence="2">
    <location>
        <begin position="1"/>
        <end position="19"/>
    </location>
</feature>
<evidence type="ECO:0000313" key="4">
    <source>
        <dbReference type="Proteomes" id="UP000001401"/>
    </source>
</evidence>
<reference evidence="3 4" key="1">
    <citation type="submission" date="2010-12" db="EMBL/GenBank/DDBJ databases">
        <title>Complete sequence of Bacillus cellulosilyticus DSM 2522.</title>
        <authorList>
            <consortium name="US DOE Joint Genome Institute"/>
            <person name="Lucas S."/>
            <person name="Copeland A."/>
            <person name="Lapidus A."/>
            <person name="Cheng J.-F."/>
            <person name="Bruce D."/>
            <person name="Goodwin L."/>
            <person name="Pitluck S."/>
            <person name="Chertkov O."/>
            <person name="Detter J.C."/>
            <person name="Han C."/>
            <person name="Tapia R."/>
            <person name="Land M."/>
            <person name="Hauser L."/>
            <person name="Jeffries C."/>
            <person name="Kyrpides N."/>
            <person name="Ivanova N."/>
            <person name="Mikhailova N."/>
            <person name="Brumm P."/>
            <person name="Mead D."/>
            <person name="Woyke T."/>
        </authorList>
    </citation>
    <scope>NUCLEOTIDE SEQUENCE [LARGE SCALE GENOMIC DNA]</scope>
    <source>
        <strain evidence="4">ATCC 21833 / DSM 2522 / FERM P-1141 / JCM 9156 / N-4</strain>
    </source>
</reference>
<dbReference type="HOGENOM" id="CLU_1341015_0_0_9"/>
<feature type="chain" id="PRO_5038936208" evidence="2">
    <location>
        <begin position="20"/>
        <end position="204"/>
    </location>
</feature>
<dbReference type="EMBL" id="CP002394">
    <property type="protein sequence ID" value="ADU29517.1"/>
    <property type="molecule type" value="Genomic_DNA"/>
</dbReference>
<dbReference type="KEGG" id="bco:Bcell_1252"/>
<evidence type="ECO:0000313" key="3">
    <source>
        <dbReference type="EMBL" id="ADU29517.1"/>
    </source>
</evidence>
<dbReference type="PROSITE" id="PS51257">
    <property type="entry name" value="PROKAR_LIPOPROTEIN"/>
    <property type="match status" value="1"/>
</dbReference>
<keyword evidence="4" id="KW-1185">Reference proteome</keyword>
<protein>
    <submittedName>
        <fullName evidence="3">Uncharacterized protein</fullName>
    </submittedName>
</protein>
<dbReference type="Proteomes" id="UP000001401">
    <property type="component" value="Chromosome"/>
</dbReference>
<evidence type="ECO:0000256" key="2">
    <source>
        <dbReference type="SAM" id="SignalP"/>
    </source>
</evidence>
<dbReference type="AlphaFoldDB" id="E6TSK9"/>
<dbReference type="RefSeq" id="WP_013487857.1">
    <property type="nucleotide sequence ID" value="NC_014829.1"/>
</dbReference>
<feature type="compositionally biased region" description="Acidic residues" evidence="1">
    <location>
        <begin position="37"/>
        <end position="62"/>
    </location>
</feature>
<gene>
    <name evidence="3" type="ordered locus">Bcell_1252</name>
</gene>
<sequence precursor="true">MKKLFMVTFIIIVATTLVACLSQEENEANAEPSVTAEETETPAIEEEEAVEDDEAIEEEDSNDNVAATENEDDTDESALIEKYKEEARRMLTTLNTVFVTNTEEEFLNLYKDIFYDYETYHNNGYDILYTPNTYKDMEINFSEETILLGELEDTESFTYMGTTETSVIEISSGDRLSVKENIVIYVENVDGAYKIISIEAEVID</sequence>